<keyword evidence="3" id="KW-1185">Reference proteome</keyword>
<dbReference type="AlphaFoldDB" id="A0A0S4KNI9"/>
<keyword evidence="1" id="KW-0175">Coiled coil</keyword>
<dbReference type="Proteomes" id="UP000051952">
    <property type="component" value="Unassembled WGS sequence"/>
</dbReference>
<proteinExistence type="predicted"/>
<accession>A0A0S4KNI9</accession>
<evidence type="ECO:0000313" key="3">
    <source>
        <dbReference type="Proteomes" id="UP000051952"/>
    </source>
</evidence>
<protein>
    <submittedName>
        <fullName evidence="2">Uncharacterized protein</fullName>
    </submittedName>
</protein>
<evidence type="ECO:0000256" key="1">
    <source>
        <dbReference type="SAM" id="Coils"/>
    </source>
</evidence>
<dbReference type="Gene3D" id="1.20.920.20">
    <property type="match status" value="1"/>
</dbReference>
<evidence type="ECO:0000313" key="2">
    <source>
        <dbReference type="EMBL" id="CUI14459.1"/>
    </source>
</evidence>
<dbReference type="OrthoDB" id="245072at2759"/>
<reference evidence="3" key="1">
    <citation type="submission" date="2015-09" db="EMBL/GenBank/DDBJ databases">
        <authorList>
            <consortium name="Pathogen Informatics"/>
        </authorList>
    </citation>
    <scope>NUCLEOTIDE SEQUENCE [LARGE SCALE GENOMIC DNA]</scope>
    <source>
        <strain evidence="3">Lake Konstanz</strain>
    </source>
</reference>
<gene>
    <name evidence="2" type="ORF">BSAL_88750</name>
</gene>
<organism evidence="2 3">
    <name type="scientific">Bodo saltans</name>
    <name type="common">Flagellated protozoan</name>
    <dbReference type="NCBI Taxonomy" id="75058"/>
    <lineage>
        <taxon>Eukaryota</taxon>
        <taxon>Discoba</taxon>
        <taxon>Euglenozoa</taxon>
        <taxon>Kinetoplastea</taxon>
        <taxon>Metakinetoplastina</taxon>
        <taxon>Eubodonida</taxon>
        <taxon>Bodonidae</taxon>
        <taxon>Bodo</taxon>
    </lineage>
</organism>
<feature type="coiled-coil region" evidence="1">
    <location>
        <begin position="192"/>
        <end position="233"/>
    </location>
</feature>
<dbReference type="EMBL" id="CYKH01001118">
    <property type="protein sequence ID" value="CUI14459.1"/>
    <property type="molecule type" value="Genomic_DNA"/>
</dbReference>
<sequence>MTANDAYVDELLRAEEDIEVKSSNLGLLRNEFVLNLDTLQSQYYPKMAPVNAVVFVCREDQSLLELKISWQEKKLVMMEQRTRAGSAAQLRTSTGCRSSHDWRGDGPPRRGRPYLGVCEGDAQRNLLLLFLCVQGKNALQAATRASYHGRAEKYCSEPEMTPEAVLAVSPPCGAMSKWLRALRDLTRIEQVSAARRQTADEAREELRTLQENLQRKRDDAAVAEKRLGELLEERNAKIAELRGRYDNTMLPLQELFFDAHQNFNVLYRSPVRTRQYTQTEEEADTVA</sequence>
<dbReference type="VEuPathDB" id="TriTrypDB:BSAL_88750"/>
<name>A0A0S4KNI9_BODSA</name>